<name>A0ACB8UXW6_9EURO</name>
<dbReference type="EMBL" id="JALBCA010000049">
    <property type="protein sequence ID" value="KAI2386329.1"/>
    <property type="molecule type" value="Genomic_DNA"/>
</dbReference>
<gene>
    <name evidence="1" type="ORF">LOY88_003651</name>
</gene>
<comment type="caution">
    <text evidence="1">The sequence shown here is derived from an EMBL/GenBank/DDBJ whole genome shotgun (WGS) entry which is preliminary data.</text>
</comment>
<protein>
    <submittedName>
        <fullName evidence="1">Uncharacterized protein</fullName>
    </submittedName>
</protein>
<sequence length="159" mass="17615">MRLKTKLVVFFAFSSRIPVVAITIVRLHFLRREASRNDPLFYGADSSVCLEVALHYGLIAATIPCLKPFVKAFNTGWFDTRAVDGLSYPEGYALSNLHRSTKYSANAEVGNPVGRGVTIHSPQDGRVAPRGRDSPSSLGSDTMIIRRTTAWDVSYEDHK</sequence>
<evidence type="ECO:0000313" key="1">
    <source>
        <dbReference type="EMBL" id="KAI2386329.1"/>
    </source>
</evidence>
<accession>A0ACB8UXW6</accession>
<organism evidence="1">
    <name type="scientific">Ophidiomyces ophidiicola</name>
    <dbReference type="NCBI Taxonomy" id="1387563"/>
    <lineage>
        <taxon>Eukaryota</taxon>
        <taxon>Fungi</taxon>
        <taxon>Dikarya</taxon>
        <taxon>Ascomycota</taxon>
        <taxon>Pezizomycotina</taxon>
        <taxon>Eurotiomycetes</taxon>
        <taxon>Eurotiomycetidae</taxon>
        <taxon>Onygenales</taxon>
        <taxon>Onygenaceae</taxon>
        <taxon>Ophidiomyces</taxon>
    </lineage>
</organism>
<reference evidence="1" key="1">
    <citation type="journal article" date="2022" name="bioRxiv">
        <title>Population genetic analysis of Ophidiomyces ophidiicola, the causative agent of snake fungal disease, indicates recent introductions to the USA.</title>
        <authorList>
            <person name="Ladner J.T."/>
            <person name="Palmer J.M."/>
            <person name="Ettinger C.L."/>
            <person name="Stajich J.E."/>
            <person name="Farrell T.M."/>
            <person name="Glorioso B.M."/>
            <person name="Lawson B."/>
            <person name="Price S.J."/>
            <person name="Stengle A.G."/>
            <person name="Grear D.A."/>
            <person name="Lorch J.M."/>
        </authorList>
    </citation>
    <scope>NUCLEOTIDE SEQUENCE</scope>
    <source>
        <strain evidence="1">NWHC 24266-5</strain>
    </source>
</reference>
<proteinExistence type="predicted"/>